<keyword evidence="2 7" id="KW-0548">Nucleotidyltransferase</keyword>
<evidence type="ECO:0000259" key="9">
    <source>
        <dbReference type="PROSITE" id="PS51831"/>
    </source>
</evidence>
<evidence type="ECO:0000313" key="11">
    <source>
        <dbReference type="Proteomes" id="UP000035009"/>
    </source>
</evidence>
<dbReference type="SMART" id="SM00471">
    <property type="entry name" value="HDc"/>
    <property type="match status" value="1"/>
</dbReference>
<dbReference type="InterPro" id="IPR013546">
    <property type="entry name" value="PII_UdlTrfase/GS_AdlTrfase"/>
</dbReference>
<dbReference type="PANTHER" id="PTHR47320:SF1">
    <property type="entry name" value="BIFUNCTIONAL URIDYLYLTRANSFERASE_URIDYLYL-REMOVING ENZYME"/>
    <property type="match status" value="1"/>
</dbReference>
<evidence type="ECO:0000256" key="3">
    <source>
        <dbReference type="ARBA" id="ARBA00022737"/>
    </source>
</evidence>
<feature type="region of interest" description="Uridylyltransferase" evidence="7">
    <location>
        <begin position="1"/>
        <end position="296"/>
    </location>
</feature>
<feature type="domain" description="HD" evidence="9">
    <location>
        <begin position="411"/>
        <end position="512"/>
    </location>
</feature>
<comment type="caution">
    <text evidence="7">Lacks conserved residue(s) required for the propagation of feature annotation.</text>
</comment>
<evidence type="ECO:0000256" key="1">
    <source>
        <dbReference type="ARBA" id="ARBA00022679"/>
    </source>
</evidence>
<dbReference type="NCBIfam" id="NF002895">
    <property type="entry name" value="PRK03381.1"/>
    <property type="match status" value="1"/>
</dbReference>
<dbReference type="SUPFAM" id="SSF81301">
    <property type="entry name" value="Nucleotidyltransferase"/>
    <property type="match status" value="1"/>
</dbReference>
<dbReference type="AlphaFoldDB" id="M3UW35"/>
<evidence type="ECO:0000256" key="4">
    <source>
        <dbReference type="ARBA" id="ARBA00022801"/>
    </source>
</evidence>
<dbReference type="SUPFAM" id="SSF55021">
    <property type="entry name" value="ACT-like"/>
    <property type="match status" value="2"/>
</dbReference>
<dbReference type="GO" id="GO:0008081">
    <property type="term" value="F:phosphoric diester hydrolase activity"/>
    <property type="evidence" value="ECO:0007669"/>
    <property type="project" value="UniProtKB-UniRule"/>
</dbReference>
<organism evidence="10 11">
    <name type="scientific">Gordonia malaquae NBRC 108250</name>
    <dbReference type="NCBI Taxonomy" id="1223542"/>
    <lineage>
        <taxon>Bacteria</taxon>
        <taxon>Bacillati</taxon>
        <taxon>Actinomycetota</taxon>
        <taxon>Actinomycetes</taxon>
        <taxon>Mycobacteriales</taxon>
        <taxon>Gordoniaceae</taxon>
        <taxon>Gordonia</taxon>
    </lineage>
</organism>
<keyword evidence="6 7" id="KW-0511">Multifunctional enzyme</keyword>
<dbReference type="eggNOG" id="COG2844">
    <property type="taxonomic scope" value="Bacteria"/>
</dbReference>
<comment type="caution">
    <text evidence="10">The sequence shown here is derived from an EMBL/GenBank/DDBJ whole genome shotgun (WGS) entry which is preliminary data.</text>
</comment>
<dbReference type="EC" id="2.7.7.59" evidence="7"/>
<dbReference type="InterPro" id="IPR045865">
    <property type="entry name" value="ACT-like_dom_sf"/>
</dbReference>
<dbReference type="GO" id="GO:0006808">
    <property type="term" value="P:regulation of nitrogen utilization"/>
    <property type="evidence" value="ECO:0007669"/>
    <property type="project" value="UniProtKB-UniRule"/>
</dbReference>
<dbReference type="SUPFAM" id="SSF109604">
    <property type="entry name" value="HD-domain/PDEase-like"/>
    <property type="match status" value="1"/>
</dbReference>
<comment type="similarity">
    <text evidence="7">Belongs to the GlnD family.</text>
</comment>
<evidence type="ECO:0000259" key="8">
    <source>
        <dbReference type="PROSITE" id="PS51671"/>
    </source>
</evidence>
<dbReference type="Proteomes" id="UP000035009">
    <property type="component" value="Unassembled WGS sequence"/>
</dbReference>
<comment type="catalytic activity">
    <reaction evidence="7">
        <text>[protein-PII]-uridylyl-L-tyrosine + H2O = [protein-PII]-L-tyrosine + UMP + H(+)</text>
        <dbReference type="Rhea" id="RHEA:48600"/>
        <dbReference type="Rhea" id="RHEA-COMP:12147"/>
        <dbReference type="Rhea" id="RHEA-COMP:12148"/>
        <dbReference type="ChEBI" id="CHEBI:15377"/>
        <dbReference type="ChEBI" id="CHEBI:15378"/>
        <dbReference type="ChEBI" id="CHEBI:46858"/>
        <dbReference type="ChEBI" id="CHEBI:57865"/>
        <dbReference type="ChEBI" id="CHEBI:90602"/>
    </reaction>
</comment>
<evidence type="ECO:0000256" key="5">
    <source>
        <dbReference type="ARBA" id="ARBA00022842"/>
    </source>
</evidence>
<gene>
    <name evidence="7 10" type="primary">glnD</name>
    <name evidence="10" type="ORF">GM1_012_00900</name>
</gene>
<dbReference type="CDD" id="cd04873">
    <property type="entry name" value="ACT_UUR-ACR-like"/>
    <property type="match status" value="2"/>
</dbReference>
<dbReference type="InterPro" id="IPR006674">
    <property type="entry name" value="HD_domain"/>
</dbReference>
<keyword evidence="4 7" id="KW-0378">Hydrolase</keyword>
<dbReference type="CDD" id="cd05401">
    <property type="entry name" value="NT_GlnE_GlnD_like"/>
    <property type="match status" value="1"/>
</dbReference>
<dbReference type="PIRSF" id="PIRSF006288">
    <property type="entry name" value="PII_uridyltransf"/>
    <property type="match status" value="1"/>
</dbReference>
<keyword evidence="3" id="KW-0677">Repeat</keyword>
<comment type="cofactor">
    <cofactor evidence="7">
        <name>Mg(2+)</name>
        <dbReference type="ChEBI" id="CHEBI:18420"/>
    </cofactor>
</comment>
<comment type="catalytic activity">
    <reaction evidence="7">
        <text>[protein-PII]-L-tyrosine + UTP = [protein-PII]-uridylyl-L-tyrosine + diphosphate</text>
        <dbReference type="Rhea" id="RHEA:13673"/>
        <dbReference type="Rhea" id="RHEA-COMP:12147"/>
        <dbReference type="Rhea" id="RHEA-COMP:12148"/>
        <dbReference type="ChEBI" id="CHEBI:33019"/>
        <dbReference type="ChEBI" id="CHEBI:46398"/>
        <dbReference type="ChEBI" id="CHEBI:46858"/>
        <dbReference type="ChEBI" id="CHEBI:90602"/>
        <dbReference type="EC" id="2.7.7.59"/>
    </reaction>
</comment>
<dbReference type="Gene3D" id="3.30.460.10">
    <property type="entry name" value="Beta Polymerase, domain 2"/>
    <property type="match status" value="1"/>
</dbReference>
<dbReference type="SUPFAM" id="SSF81593">
    <property type="entry name" value="Nucleotidyltransferase substrate binding subunit/domain"/>
    <property type="match status" value="1"/>
</dbReference>
<dbReference type="PANTHER" id="PTHR47320">
    <property type="entry name" value="BIFUNCTIONAL URIDYLYLTRANSFERASE/URIDYLYL-REMOVING ENZYME"/>
    <property type="match status" value="1"/>
</dbReference>
<name>M3UW35_GORML</name>
<dbReference type="Gene3D" id="1.10.3210.10">
    <property type="entry name" value="Hypothetical protein af1432"/>
    <property type="match status" value="1"/>
</dbReference>
<dbReference type="Pfam" id="PF01966">
    <property type="entry name" value="HD"/>
    <property type="match status" value="1"/>
</dbReference>
<dbReference type="EMBL" id="BAOP01000012">
    <property type="protein sequence ID" value="GAC79817.1"/>
    <property type="molecule type" value="Genomic_DNA"/>
</dbReference>
<comment type="function">
    <text evidence="7">Modifies, by uridylylation and deuridylylation, the PII regulatory proteins (GlnB and homologs), in response to the nitrogen status of the cell that GlnD senses through the glutamine level. Under low glutamine levels, catalyzes the conversion of the PII proteins and UTP to PII-UMP and PPi, while under higher glutamine levels, GlnD hydrolyzes PII-UMP to PII and UMP (deuridylylation). Thus, controls uridylylation state and activity of the PII proteins, and plays an important role in the regulation of nitrogen metabolism.</text>
</comment>
<evidence type="ECO:0000256" key="7">
    <source>
        <dbReference type="HAMAP-Rule" id="MF_00277"/>
    </source>
</evidence>
<proteinExistence type="inferred from homology"/>
<dbReference type="STRING" id="410332.SAMN04488550_1852"/>
<dbReference type="Pfam" id="PF03445">
    <property type="entry name" value="DUF294"/>
    <property type="match status" value="1"/>
</dbReference>
<keyword evidence="11" id="KW-1185">Reference proteome</keyword>
<dbReference type="InterPro" id="IPR043519">
    <property type="entry name" value="NT_sf"/>
</dbReference>
<protein>
    <recommendedName>
        <fullName evidence="7">Bifunctional uridylyltransferase/uridylyl-removing enzyme</fullName>
        <shortName evidence="7">UTase/UR</shortName>
    </recommendedName>
    <alternativeName>
        <fullName evidence="7">Bifunctional [protein-PII] modification enzyme</fullName>
    </alternativeName>
    <alternativeName>
        <fullName evidence="7">Bifunctional nitrogen sensor protein</fullName>
    </alternativeName>
    <domain>
        <recommendedName>
            <fullName evidence="7">[Protein-PII] uridylyltransferase</fullName>
            <shortName evidence="7">PII uridylyltransferase</shortName>
            <shortName evidence="7">UTase</shortName>
            <ecNumber evidence="7">2.7.7.59</ecNumber>
        </recommendedName>
    </domain>
    <domain>
        <recommendedName>
            <fullName evidence="7">[Protein-PII]-UMP uridylyl-removing enzyme</fullName>
            <shortName evidence="7">UR</shortName>
            <ecNumber evidence="7">3.1.4.-</ecNumber>
        </recommendedName>
    </domain>
</protein>
<evidence type="ECO:0000256" key="6">
    <source>
        <dbReference type="ARBA" id="ARBA00023268"/>
    </source>
</evidence>
<dbReference type="InterPro" id="IPR003607">
    <property type="entry name" value="HD/PDEase_dom"/>
</dbReference>
<feature type="domain" description="ACT" evidence="8">
    <location>
        <begin position="708"/>
        <end position="777"/>
    </location>
</feature>
<dbReference type="EC" id="3.1.4.-" evidence="7"/>
<dbReference type="HAMAP" id="MF_00277">
    <property type="entry name" value="PII_uridylyl_transf"/>
    <property type="match status" value="1"/>
</dbReference>
<evidence type="ECO:0000313" key="10">
    <source>
        <dbReference type="EMBL" id="GAC79817.1"/>
    </source>
</evidence>
<feature type="domain" description="ACT" evidence="8">
    <location>
        <begin position="592"/>
        <end position="668"/>
    </location>
</feature>
<dbReference type="PROSITE" id="PS51831">
    <property type="entry name" value="HD"/>
    <property type="match status" value="1"/>
</dbReference>
<dbReference type="Pfam" id="PF08335">
    <property type="entry name" value="GlnD_UR_UTase"/>
    <property type="match status" value="1"/>
</dbReference>
<dbReference type="CDD" id="cd00077">
    <property type="entry name" value="HDc"/>
    <property type="match status" value="1"/>
</dbReference>
<dbReference type="InterPro" id="IPR005105">
    <property type="entry name" value="GlnD_Uridyltrans_N"/>
</dbReference>
<evidence type="ECO:0000256" key="2">
    <source>
        <dbReference type="ARBA" id="ARBA00022695"/>
    </source>
</evidence>
<comment type="domain">
    <text evidence="7">Has four distinct domains: an N-terminal nucleotidyltransferase (NT) domain responsible for UTase activity, a central HD domain that encodes UR activity, and two C-terminal ACT domains that seem to have a role in glutamine sensing.</text>
</comment>
<dbReference type="PROSITE" id="PS51671">
    <property type="entry name" value="ACT"/>
    <property type="match status" value="2"/>
</dbReference>
<sequence>MLLRAGDLHGQALRDALADRAEEWIAARAAELGVVEGSGFAVVAVGSLGRREMVGYSDLDLILVHDDRHRDRLADVADGLWYPIWDAGIKLDHSVRSVPEAMKVAREDVTAALGLLDARFIAGDSDLAALLISSVRNLWRAEARMRLPEVIDAAKARWERTGEIAHRAEPDLKNGRGGLRDVQLLDALAFAHLTDGLGRLDPGRAESPLRTAYGDLLAVRTELHVVAGRARDQVRAQDADDIAAALGAGDRFDLARIISRAARTTSYAVDTGFRTATNAVGRRGLSRFRRNPIRKPLDEGVVEHDGEVVLAKTATPSSDPGLVLRVASASARNQLPMNGAVLERLANFASPIPEPWSSENLSDLLVLLASGHELIAPVEALDATGLWERIVPEWPVVRDLPPRDAIHTWTVDRHLLETAAYAGALTTSVSRPDLLILGALFHDIGKGRGGDHSVVGAELIGPIADRMGLWPDDRDLLVEMVRLHLLLPSVVTRRDVTEPATIAWVADQVGGDRVLIELLGALAEADSRATGPGVWNEWKASLIGGLVERVVDHLGGRPVPTPEPIADDVRALAEQGGVRVHTAPGDGPNMTVVTMVAPDGPGMLSTMAGVLALAGLQAHSASVRTHAGAAVDSFVVMPTFGSAPDAQLLRQRLVAAVSGSLDVHDALAKRIADRKPAVGVGSAAVPTARITPPPRVAWLRSPEKERQLLELRAQDDEGLLARVSAELDRCGVDVVWATVATMGATAVDTFCVVLPDDSPATRERVAAAVLAVCGGRS</sequence>
<keyword evidence="5 7" id="KW-0460">Magnesium</keyword>
<dbReference type="InterPro" id="IPR002912">
    <property type="entry name" value="ACT_dom"/>
</dbReference>
<dbReference type="GO" id="GO:0008773">
    <property type="term" value="F:[protein-PII] uridylyltransferase activity"/>
    <property type="evidence" value="ECO:0007669"/>
    <property type="project" value="UniProtKB-UniRule"/>
</dbReference>
<keyword evidence="1 7" id="KW-0808">Transferase</keyword>
<accession>M3UW35</accession>
<dbReference type="InterPro" id="IPR010043">
    <property type="entry name" value="UTase/UR"/>
</dbReference>
<reference evidence="10 11" key="1">
    <citation type="submission" date="2013-02" db="EMBL/GenBank/DDBJ databases">
        <title>Whole genome shotgun sequence of Gordonia malaquae NBRC 108250.</title>
        <authorList>
            <person name="Yoshida I."/>
            <person name="Hosoyama A."/>
            <person name="Tsuchikane K."/>
            <person name="Ando Y."/>
            <person name="Baba S."/>
            <person name="Ohji S."/>
            <person name="Hamada M."/>
            <person name="Tamura T."/>
            <person name="Yamazoe A."/>
            <person name="Yamazaki S."/>
            <person name="Fujita N."/>
        </authorList>
    </citation>
    <scope>NUCLEOTIDE SEQUENCE [LARGE SCALE GENOMIC DNA]</scope>
    <source>
        <strain evidence="10 11">NBRC 108250</strain>
    </source>
</reference>
<comment type="activity regulation">
    <text evidence="7">Uridylyltransferase (UTase) activity is inhibited by glutamine, while glutamine activates uridylyl-removing (UR) activity.</text>
</comment>